<name>A0ABN2P0Z0_9MICC</name>
<gene>
    <name evidence="1" type="ORF">GCM10009688_11090</name>
</gene>
<dbReference type="Proteomes" id="UP001500784">
    <property type="component" value="Unassembled WGS sequence"/>
</dbReference>
<evidence type="ECO:0000313" key="1">
    <source>
        <dbReference type="EMBL" id="GAA1908627.1"/>
    </source>
</evidence>
<proteinExistence type="predicted"/>
<sequence length="199" mass="21734">MARLLQDLRRVSSTLRTNLDARRGTLPPPRANHEEIHARLESAMTSARAAGRTLEEQERVAGEMAAHFASVSEAYRLRREAVETVMPAEPSPAVLTLAGTARRMHSLATERGEMASAHLEEIRSRREKVHQLLADLVKAQAELRLAVTVEQSRLRLDGLGGVPAGIPAGPGNPFDTELREATRLAREAEALAELKGGWA</sequence>
<evidence type="ECO:0008006" key="3">
    <source>
        <dbReference type="Google" id="ProtNLM"/>
    </source>
</evidence>
<comment type="caution">
    <text evidence="1">The sequence shown here is derived from an EMBL/GenBank/DDBJ whole genome shotgun (WGS) entry which is preliminary data.</text>
</comment>
<evidence type="ECO:0000313" key="2">
    <source>
        <dbReference type="Proteomes" id="UP001500784"/>
    </source>
</evidence>
<organism evidence="1 2">
    <name type="scientific">Arthrobacter gandavensis</name>
    <dbReference type="NCBI Taxonomy" id="169960"/>
    <lineage>
        <taxon>Bacteria</taxon>
        <taxon>Bacillati</taxon>
        <taxon>Actinomycetota</taxon>
        <taxon>Actinomycetes</taxon>
        <taxon>Micrococcales</taxon>
        <taxon>Micrococcaceae</taxon>
        <taxon>Arthrobacter</taxon>
    </lineage>
</organism>
<accession>A0ABN2P0Z0</accession>
<protein>
    <recommendedName>
        <fullName evidence="3">PspA/IM30 family protein</fullName>
    </recommendedName>
</protein>
<keyword evidence="2" id="KW-1185">Reference proteome</keyword>
<dbReference type="EMBL" id="BAAALV010000002">
    <property type="protein sequence ID" value="GAA1908627.1"/>
    <property type="molecule type" value="Genomic_DNA"/>
</dbReference>
<reference evidence="1 2" key="1">
    <citation type="journal article" date="2019" name="Int. J. Syst. Evol. Microbiol.">
        <title>The Global Catalogue of Microorganisms (GCM) 10K type strain sequencing project: providing services to taxonomists for standard genome sequencing and annotation.</title>
        <authorList>
            <consortium name="The Broad Institute Genomics Platform"/>
            <consortium name="The Broad Institute Genome Sequencing Center for Infectious Disease"/>
            <person name="Wu L."/>
            <person name="Ma J."/>
        </authorList>
    </citation>
    <scope>NUCLEOTIDE SEQUENCE [LARGE SCALE GENOMIC DNA]</scope>
    <source>
        <strain evidence="1 2">JCM 13316</strain>
    </source>
</reference>